<dbReference type="GO" id="GO:0005615">
    <property type="term" value="C:extracellular space"/>
    <property type="evidence" value="ECO:0007669"/>
    <property type="project" value="InterPro"/>
</dbReference>
<keyword evidence="2" id="KW-0732">Signal</keyword>
<feature type="chain" id="PRO_5025593561" description="Lipid-binding serum glycoprotein C-terminal domain-containing protein" evidence="2">
    <location>
        <begin position="22"/>
        <end position="537"/>
    </location>
</feature>
<accession>A0A6A1VQC8</accession>
<dbReference type="PIRSF" id="PIRSF002417">
    <property type="entry name" value="Lipid_binding_protein"/>
    <property type="match status" value="1"/>
</dbReference>
<comment type="caution">
    <text evidence="4">The sequence shown here is derived from an EMBL/GenBank/DDBJ whole genome shotgun (WGS) entry which is preliminary data.</text>
</comment>
<evidence type="ECO:0000259" key="3">
    <source>
        <dbReference type="SMART" id="SM00329"/>
    </source>
</evidence>
<proteinExistence type="predicted"/>
<dbReference type="SUPFAM" id="SSF55394">
    <property type="entry name" value="Bactericidal permeability-increasing protein, BPI"/>
    <property type="match status" value="3"/>
</dbReference>
<reference evidence="4 5" key="1">
    <citation type="journal article" date="2019" name="Plant Biotechnol. J.">
        <title>The red bayberry genome and genetic basis of sex determination.</title>
        <authorList>
            <person name="Jia H.M."/>
            <person name="Jia H.J."/>
            <person name="Cai Q.L."/>
            <person name="Wang Y."/>
            <person name="Zhao H.B."/>
            <person name="Yang W.F."/>
            <person name="Wang G.Y."/>
            <person name="Li Y.H."/>
            <person name="Zhan D.L."/>
            <person name="Shen Y.T."/>
            <person name="Niu Q.F."/>
            <person name="Chang L."/>
            <person name="Qiu J."/>
            <person name="Zhao L."/>
            <person name="Xie H.B."/>
            <person name="Fu W.Y."/>
            <person name="Jin J."/>
            <person name="Li X.W."/>
            <person name="Jiao Y."/>
            <person name="Zhou C.C."/>
            <person name="Tu T."/>
            <person name="Chai C.Y."/>
            <person name="Gao J.L."/>
            <person name="Fan L.J."/>
            <person name="van de Weg E."/>
            <person name="Wang J.Y."/>
            <person name="Gao Z.S."/>
        </authorList>
    </citation>
    <scope>NUCLEOTIDE SEQUENCE [LARGE SCALE GENOMIC DNA]</scope>
    <source>
        <tissue evidence="4">Leaves</tissue>
    </source>
</reference>
<dbReference type="Gene3D" id="3.15.20.10">
    <property type="entry name" value="Bactericidal permeability-increasing protein, domain 2"/>
    <property type="match status" value="1"/>
</dbReference>
<dbReference type="Proteomes" id="UP000516437">
    <property type="component" value="Chromosome 4"/>
</dbReference>
<dbReference type="GO" id="GO:0008289">
    <property type="term" value="F:lipid binding"/>
    <property type="evidence" value="ECO:0007669"/>
    <property type="project" value="InterPro"/>
</dbReference>
<evidence type="ECO:0000256" key="2">
    <source>
        <dbReference type="SAM" id="SignalP"/>
    </source>
</evidence>
<dbReference type="InterPro" id="IPR045897">
    <property type="entry name" value="BPI/LBP_pln"/>
</dbReference>
<evidence type="ECO:0000256" key="1">
    <source>
        <dbReference type="ARBA" id="ARBA00023180"/>
    </source>
</evidence>
<name>A0A6A1VQC8_9ROSI</name>
<dbReference type="Pfam" id="PF01273">
    <property type="entry name" value="LBP_BPI_CETP"/>
    <property type="match status" value="1"/>
</dbReference>
<dbReference type="EMBL" id="RXIC02000022">
    <property type="protein sequence ID" value="KAB1215132.1"/>
    <property type="molecule type" value="Genomic_DNA"/>
</dbReference>
<dbReference type="CDD" id="cd00026">
    <property type="entry name" value="BPI2"/>
    <property type="match status" value="1"/>
</dbReference>
<dbReference type="Gene3D" id="3.15.10.10">
    <property type="entry name" value="Bactericidal permeability-increasing protein, domain 1"/>
    <property type="match status" value="2"/>
</dbReference>
<dbReference type="SMART" id="SM00329">
    <property type="entry name" value="BPI2"/>
    <property type="match status" value="1"/>
</dbReference>
<dbReference type="InterPro" id="IPR017943">
    <property type="entry name" value="Bactericidal_perm-incr_a/b_dom"/>
</dbReference>
<protein>
    <recommendedName>
        <fullName evidence="3">Lipid-binding serum glycoprotein C-terminal domain-containing protein</fullName>
    </recommendedName>
</protein>
<keyword evidence="5" id="KW-1185">Reference proteome</keyword>
<feature type="signal peptide" evidence="2">
    <location>
        <begin position="1"/>
        <end position="21"/>
    </location>
</feature>
<dbReference type="PANTHER" id="PTHR46801:SF2">
    <property type="entry name" value="LIPOPOLYSACCHARIDE-BINDING PROTEIN"/>
    <property type="match status" value="1"/>
</dbReference>
<dbReference type="AlphaFoldDB" id="A0A6A1VQC8"/>
<dbReference type="InterPro" id="IPR030675">
    <property type="entry name" value="BPI/LBP"/>
</dbReference>
<gene>
    <name evidence="4" type="ORF">CJ030_MR4G001424</name>
</gene>
<dbReference type="PANTHER" id="PTHR46801">
    <property type="entry name" value="OS06G0309200 PROTEIN"/>
    <property type="match status" value="1"/>
</dbReference>
<evidence type="ECO:0000313" key="4">
    <source>
        <dbReference type="EMBL" id="KAB1215132.1"/>
    </source>
</evidence>
<dbReference type="OrthoDB" id="10255543at2759"/>
<dbReference type="InterPro" id="IPR017942">
    <property type="entry name" value="Lipid-bd_serum_glycop_N"/>
</dbReference>
<feature type="domain" description="Lipid-binding serum glycoprotein C-terminal" evidence="3">
    <location>
        <begin position="319"/>
        <end position="519"/>
    </location>
</feature>
<dbReference type="InterPro" id="IPR001124">
    <property type="entry name" value="Lipid-bd_serum_glycop_C"/>
</dbReference>
<evidence type="ECO:0000313" key="5">
    <source>
        <dbReference type="Proteomes" id="UP000516437"/>
    </source>
</evidence>
<sequence length="537" mass="59163">MAPTILFIAVSLLFTLTSTHIQSNKEGSVSVQIPEKGLGFAKDLLIDKAVSSIIPLQVPDIEKYVKIRVIGKVYILLSNITIYHVDIASSYVTTGEGGIVLVASGATANLSMRWRYSYTTWLVPIAITDDGGASVQYSIAYLSLNSVHRVLATGLLTSESLVRPREVLIGIRFRVPALLVEGMEVGLTAVLKNQDGNLKVSLLECGCHVKGISIKLDGGASWLYQGVVDAFERKIASAVEKAISKKIREGVMKLDSLLQSLPSKIPVYDIAVLNVTFVDNPVLSNSSVEFEINGLVTSKDAVLASDYNHKEGKDFFSCGSPSKMIHISIQEKVLNSASLVYFDADYMHWIVDKIPDQALLNTSGWRYIVPQLYKQYPNDDMNLNISVSSPPVIKVAKDDIDVIVNLDLIIDVVDAGEVIPVACISLDISTTGSLEIVRNHLSGSVRLKDFTAYLKWSEIGDLHIHLLQPVTSTLIKTVFLPYVNLRLWRGFPLPLSLPHGYTLQNAELVCSDSRVIVCSDLARTEEYHLSQHRLYYN</sequence>
<keyword evidence="1" id="KW-0325">Glycoprotein</keyword>
<organism evidence="4 5">
    <name type="scientific">Morella rubra</name>
    <name type="common">Chinese bayberry</name>
    <dbReference type="NCBI Taxonomy" id="262757"/>
    <lineage>
        <taxon>Eukaryota</taxon>
        <taxon>Viridiplantae</taxon>
        <taxon>Streptophyta</taxon>
        <taxon>Embryophyta</taxon>
        <taxon>Tracheophyta</taxon>
        <taxon>Spermatophyta</taxon>
        <taxon>Magnoliopsida</taxon>
        <taxon>eudicotyledons</taxon>
        <taxon>Gunneridae</taxon>
        <taxon>Pentapetalae</taxon>
        <taxon>rosids</taxon>
        <taxon>fabids</taxon>
        <taxon>Fagales</taxon>
        <taxon>Myricaceae</taxon>
        <taxon>Morella</taxon>
    </lineage>
</organism>
<dbReference type="Pfam" id="PF02886">
    <property type="entry name" value="LBP_BPI_CETP_C"/>
    <property type="match status" value="1"/>
</dbReference>